<dbReference type="Proteomes" id="UP000790709">
    <property type="component" value="Unassembled WGS sequence"/>
</dbReference>
<keyword evidence="2" id="KW-1185">Reference proteome</keyword>
<organism evidence="1 2">
    <name type="scientific">Leucogyrophana mollusca</name>
    <dbReference type="NCBI Taxonomy" id="85980"/>
    <lineage>
        <taxon>Eukaryota</taxon>
        <taxon>Fungi</taxon>
        <taxon>Dikarya</taxon>
        <taxon>Basidiomycota</taxon>
        <taxon>Agaricomycotina</taxon>
        <taxon>Agaricomycetes</taxon>
        <taxon>Agaricomycetidae</taxon>
        <taxon>Boletales</taxon>
        <taxon>Boletales incertae sedis</taxon>
        <taxon>Leucogyrophana</taxon>
    </lineage>
</organism>
<sequence>MPARLSSVHRRSPLSLGESTSLGSSYLKQKQMQEPKDGLLGVYDERMGRVRGFELFAASSFPNADLKHPEVSAFSTDALPDEGIQARRSAGGA</sequence>
<dbReference type="EMBL" id="MU266644">
    <property type="protein sequence ID" value="KAH7919613.1"/>
    <property type="molecule type" value="Genomic_DNA"/>
</dbReference>
<gene>
    <name evidence="1" type="ORF">BV22DRAFT_1133704</name>
</gene>
<comment type="caution">
    <text evidence="1">The sequence shown here is derived from an EMBL/GenBank/DDBJ whole genome shotgun (WGS) entry which is preliminary data.</text>
</comment>
<protein>
    <submittedName>
        <fullName evidence="1">Uncharacterized protein</fullName>
    </submittedName>
</protein>
<name>A0ACB8B3D3_9AGAM</name>
<evidence type="ECO:0000313" key="1">
    <source>
        <dbReference type="EMBL" id="KAH7919613.1"/>
    </source>
</evidence>
<evidence type="ECO:0000313" key="2">
    <source>
        <dbReference type="Proteomes" id="UP000790709"/>
    </source>
</evidence>
<reference evidence="1" key="1">
    <citation type="journal article" date="2021" name="New Phytol.">
        <title>Evolutionary innovations through gain and loss of genes in the ectomycorrhizal Boletales.</title>
        <authorList>
            <person name="Wu G."/>
            <person name="Miyauchi S."/>
            <person name="Morin E."/>
            <person name="Kuo A."/>
            <person name="Drula E."/>
            <person name="Varga T."/>
            <person name="Kohler A."/>
            <person name="Feng B."/>
            <person name="Cao Y."/>
            <person name="Lipzen A."/>
            <person name="Daum C."/>
            <person name="Hundley H."/>
            <person name="Pangilinan J."/>
            <person name="Johnson J."/>
            <person name="Barry K."/>
            <person name="LaButti K."/>
            <person name="Ng V."/>
            <person name="Ahrendt S."/>
            <person name="Min B."/>
            <person name="Choi I.G."/>
            <person name="Park H."/>
            <person name="Plett J.M."/>
            <person name="Magnuson J."/>
            <person name="Spatafora J.W."/>
            <person name="Nagy L.G."/>
            <person name="Henrissat B."/>
            <person name="Grigoriev I.V."/>
            <person name="Yang Z.L."/>
            <person name="Xu J."/>
            <person name="Martin F.M."/>
        </authorList>
    </citation>
    <scope>NUCLEOTIDE SEQUENCE</scope>
    <source>
        <strain evidence="1">KUC20120723A-06</strain>
    </source>
</reference>
<accession>A0ACB8B3D3</accession>
<proteinExistence type="predicted"/>